<dbReference type="FunFam" id="3.30.565.10:FF:000016">
    <property type="entry name" value="Chemotaxis protein CheA, putative"/>
    <property type="match status" value="1"/>
</dbReference>
<keyword evidence="8" id="KW-0418">Kinase</keyword>
<feature type="domain" description="HPt" evidence="16">
    <location>
        <begin position="1"/>
        <end position="101"/>
    </location>
</feature>
<feature type="modified residue" description="Phosphohistidine" evidence="11">
    <location>
        <position position="44"/>
    </location>
</feature>
<dbReference type="Gene3D" id="1.20.120.160">
    <property type="entry name" value="HPT domain"/>
    <property type="match status" value="1"/>
</dbReference>
<dbReference type="InterPro" id="IPR036641">
    <property type="entry name" value="HPT_dom_sf"/>
</dbReference>
<feature type="compositionally biased region" description="Acidic residues" evidence="13">
    <location>
        <begin position="499"/>
        <end position="520"/>
    </location>
</feature>
<feature type="region of interest" description="Disordered" evidence="13">
    <location>
        <begin position="1309"/>
        <end position="1333"/>
    </location>
</feature>
<evidence type="ECO:0000256" key="4">
    <source>
        <dbReference type="ARBA" id="ARBA00022500"/>
    </source>
</evidence>
<dbReference type="Pfam" id="PF01627">
    <property type="entry name" value="Hpt"/>
    <property type="match status" value="1"/>
</dbReference>
<feature type="compositionally biased region" description="Acidic residues" evidence="13">
    <location>
        <begin position="899"/>
        <end position="914"/>
    </location>
</feature>
<dbReference type="PANTHER" id="PTHR43395">
    <property type="entry name" value="SENSOR HISTIDINE KINASE CHEA"/>
    <property type="match status" value="1"/>
</dbReference>
<feature type="compositionally biased region" description="Acidic residues" evidence="13">
    <location>
        <begin position="449"/>
        <end position="487"/>
    </location>
</feature>
<dbReference type="PROSITE" id="PS50109">
    <property type="entry name" value="HIS_KIN"/>
    <property type="match status" value="1"/>
</dbReference>
<dbReference type="SUPFAM" id="SSF55874">
    <property type="entry name" value="ATPase domain of HSP90 chaperone/DNA topoisomerase II/histidine kinase"/>
    <property type="match status" value="1"/>
</dbReference>
<dbReference type="SMART" id="SM00260">
    <property type="entry name" value="CheW"/>
    <property type="match status" value="1"/>
</dbReference>
<dbReference type="EC" id="2.7.13.3" evidence="2"/>
<evidence type="ECO:0000256" key="11">
    <source>
        <dbReference type="PROSITE-ProRule" id="PRU00110"/>
    </source>
</evidence>
<comment type="catalytic activity">
    <reaction evidence="1">
        <text>ATP + protein L-histidine = ADP + protein N-phospho-L-histidine.</text>
        <dbReference type="EC" id="2.7.13.3"/>
    </reaction>
</comment>
<feature type="domain" description="CheW-like" evidence="15">
    <location>
        <begin position="1264"/>
        <end position="1420"/>
    </location>
</feature>
<accession>A0A202EBF4</accession>
<keyword evidence="9" id="KW-0067">ATP-binding</keyword>
<dbReference type="CDD" id="cd00088">
    <property type="entry name" value="HPT"/>
    <property type="match status" value="1"/>
</dbReference>
<dbReference type="Gene3D" id="2.30.30.40">
    <property type="entry name" value="SH3 Domains"/>
    <property type="match status" value="1"/>
</dbReference>
<evidence type="ECO:0000313" key="17">
    <source>
        <dbReference type="EMBL" id="OVE85623.1"/>
    </source>
</evidence>
<feature type="domain" description="Histidine kinase" evidence="14">
    <location>
        <begin position="1011"/>
        <end position="1262"/>
    </location>
</feature>
<evidence type="ECO:0000256" key="12">
    <source>
        <dbReference type="SAM" id="Coils"/>
    </source>
</evidence>
<evidence type="ECO:0000256" key="6">
    <source>
        <dbReference type="ARBA" id="ARBA00022679"/>
    </source>
</evidence>
<name>A0A202EBF4_9EURY</name>
<gene>
    <name evidence="17" type="ORF">B2G88_02010</name>
</gene>
<dbReference type="InterPro" id="IPR036061">
    <property type="entry name" value="CheW-like_dom_sf"/>
</dbReference>
<dbReference type="SUPFAM" id="SSF47384">
    <property type="entry name" value="Homodimeric domain of signal transducing histidine kinase"/>
    <property type="match status" value="1"/>
</dbReference>
<protein>
    <recommendedName>
        <fullName evidence="3">Chemotaxis protein CheA</fullName>
        <ecNumber evidence="2">2.7.13.3</ecNumber>
    </recommendedName>
</protein>
<dbReference type="InterPro" id="IPR004358">
    <property type="entry name" value="Sig_transdc_His_kin-like_C"/>
</dbReference>
<dbReference type="PRINTS" id="PR00344">
    <property type="entry name" value="BCTRLSENSOR"/>
</dbReference>
<keyword evidence="7" id="KW-0547">Nucleotide-binding</keyword>
<reference evidence="17 18" key="1">
    <citation type="submission" date="2017-02" db="EMBL/GenBank/DDBJ databases">
        <title>Natronthermophilus aegyptiacus gen. nov.,sp. nov., an aerobic, extremely halophilic alkalithermophilic archaeon isolated from the athalassohaline Wadi An Natrun, Egypt.</title>
        <authorList>
            <person name="Zhao B."/>
        </authorList>
    </citation>
    <scope>NUCLEOTIDE SEQUENCE [LARGE SCALE GENOMIC DNA]</scope>
    <source>
        <strain evidence="17 18">CGMCC 1.3597</strain>
    </source>
</reference>
<evidence type="ECO:0000256" key="3">
    <source>
        <dbReference type="ARBA" id="ARBA00021495"/>
    </source>
</evidence>
<feature type="compositionally biased region" description="Acidic residues" evidence="13">
    <location>
        <begin position="534"/>
        <end position="587"/>
    </location>
</feature>
<dbReference type="SMART" id="SM01231">
    <property type="entry name" value="H-kinase_dim"/>
    <property type="match status" value="1"/>
</dbReference>
<feature type="compositionally biased region" description="Low complexity" evidence="13">
    <location>
        <begin position="347"/>
        <end position="369"/>
    </location>
</feature>
<dbReference type="Pfam" id="PF07194">
    <property type="entry name" value="P2"/>
    <property type="match status" value="1"/>
</dbReference>
<feature type="compositionally biased region" description="Acidic residues" evidence="13">
    <location>
        <begin position="923"/>
        <end position="959"/>
    </location>
</feature>
<feature type="compositionally biased region" description="Acidic residues" evidence="13">
    <location>
        <begin position="783"/>
        <end position="842"/>
    </location>
</feature>
<dbReference type="Pfam" id="PF02895">
    <property type="entry name" value="H-kinase_dim"/>
    <property type="match status" value="1"/>
</dbReference>
<feature type="coiled-coil region" evidence="12">
    <location>
        <begin position="1043"/>
        <end position="1070"/>
    </location>
</feature>
<dbReference type="GO" id="GO:0005524">
    <property type="term" value="F:ATP binding"/>
    <property type="evidence" value="ECO:0007669"/>
    <property type="project" value="UniProtKB-KW"/>
</dbReference>
<dbReference type="GO" id="GO:0006935">
    <property type="term" value="P:chemotaxis"/>
    <property type="evidence" value="ECO:0007669"/>
    <property type="project" value="UniProtKB-KW"/>
</dbReference>
<evidence type="ECO:0000313" key="18">
    <source>
        <dbReference type="Proteomes" id="UP000196084"/>
    </source>
</evidence>
<evidence type="ECO:0000259" key="15">
    <source>
        <dbReference type="PROSITE" id="PS50851"/>
    </source>
</evidence>
<dbReference type="Pfam" id="PF01584">
    <property type="entry name" value="CheW"/>
    <property type="match status" value="1"/>
</dbReference>
<keyword evidence="18" id="KW-1185">Reference proteome</keyword>
<evidence type="ECO:0000256" key="1">
    <source>
        <dbReference type="ARBA" id="ARBA00000085"/>
    </source>
</evidence>
<dbReference type="InterPro" id="IPR002545">
    <property type="entry name" value="CheW-lke_dom"/>
</dbReference>
<dbReference type="InterPro" id="IPR003594">
    <property type="entry name" value="HATPase_dom"/>
</dbReference>
<dbReference type="CDD" id="cd16916">
    <property type="entry name" value="HATPase_CheA-like"/>
    <property type="match status" value="1"/>
</dbReference>
<feature type="compositionally biased region" description="Acidic residues" evidence="13">
    <location>
        <begin position="409"/>
        <end position="435"/>
    </location>
</feature>
<evidence type="ECO:0000256" key="8">
    <source>
        <dbReference type="ARBA" id="ARBA00022777"/>
    </source>
</evidence>
<dbReference type="Gene3D" id="1.10.287.560">
    <property type="entry name" value="Histidine kinase CheA-like, homodimeric domain"/>
    <property type="match status" value="1"/>
</dbReference>
<dbReference type="GO" id="GO:0005737">
    <property type="term" value="C:cytoplasm"/>
    <property type="evidence" value="ECO:0007669"/>
    <property type="project" value="InterPro"/>
</dbReference>
<evidence type="ECO:0000256" key="10">
    <source>
        <dbReference type="ARBA" id="ARBA00023012"/>
    </source>
</evidence>
<feature type="compositionally biased region" description="Acidic residues" evidence="13">
    <location>
        <begin position="875"/>
        <end position="890"/>
    </location>
</feature>
<keyword evidence="6" id="KW-0808">Transferase</keyword>
<keyword evidence="12" id="KW-0175">Coiled coil</keyword>
<dbReference type="PROSITE" id="PS50894">
    <property type="entry name" value="HPT"/>
    <property type="match status" value="1"/>
</dbReference>
<dbReference type="Proteomes" id="UP000196084">
    <property type="component" value="Unassembled WGS sequence"/>
</dbReference>
<dbReference type="InterPro" id="IPR008207">
    <property type="entry name" value="Sig_transdc_His_kin_Hpt_dom"/>
</dbReference>
<comment type="caution">
    <text evidence="17">The sequence shown here is derived from an EMBL/GenBank/DDBJ whole genome shotgun (WGS) entry which is preliminary data.</text>
</comment>
<dbReference type="GO" id="GO:0000155">
    <property type="term" value="F:phosphorelay sensor kinase activity"/>
    <property type="evidence" value="ECO:0007669"/>
    <property type="project" value="InterPro"/>
</dbReference>
<evidence type="ECO:0000256" key="7">
    <source>
        <dbReference type="ARBA" id="ARBA00022741"/>
    </source>
</evidence>
<feature type="compositionally biased region" description="Acidic residues" evidence="13">
    <location>
        <begin position="977"/>
        <end position="998"/>
    </location>
</feature>
<proteinExistence type="predicted"/>
<dbReference type="OrthoDB" id="293137at2157"/>
<dbReference type="InterPro" id="IPR037006">
    <property type="entry name" value="CheA-like_homodim_sf"/>
</dbReference>
<dbReference type="InterPro" id="IPR036097">
    <property type="entry name" value="HisK_dim/P_sf"/>
</dbReference>
<dbReference type="SMART" id="SM00387">
    <property type="entry name" value="HATPase_c"/>
    <property type="match status" value="1"/>
</dbReference>
<feature type="region of interest" description="Disordered" evidence="13">
    <location>
        <begin position="409"/>
        <end position="860"/>
    </location>
</feature>
<feature type="compositionally biased region" description="Low complexity" evidence="13">
    <location>
        <begin position="1311"/>
        <end position="1323"/>
    </location>
</feature>
<feature type="region of interest" description="Disordered" evidence="13">
    <location>
        <begin position="872"/>
        <end position="1017"/>
    </location>
</feature>
<sequence length="1420" mass="151267">MTDYWSDFVRESRDRITELNNALLTLERNPDDSEAMEEVFRIAHTLKGNCGAAGLEGASELAHAIEDLLDAVRASRLEVSPELMDDIFDAVDDLETMVERVADHEESGNIDVAALQTAPSGSIQSLRAHLEGPAPIEVPTDEEIEDVLSRFEQPAGDRNVYLVRISVAESEAEEENAGILVVKALIDAFDLIGTAPPRHAIEAHAYNGRFDAVFASAVTKAAIASGLEPVDEVADFELVNVTEQFEAVAAATDEGDAAGGLSDPDISADEAQDLEVDELLGEFNQYDDLDNLVEEVEDDDDLDAFDEMGKAGSFDDLLGDDDVEIEFDETDDVDAETAEASPAEANDGATDDTGSTAASDDSDASASVDDTGDADDVDDAEAVFQELKDEVEMVGFDELQDELDELEFDEFDTDEEVGMDELLGDDFADDSDEASLGEAESMASAAESVDTEDDALEADLEDLVTGEESSDDDDDETVDEDDGDTDETVTPVPGFETAPDADAEAEAEAESEDEAVDADLETDRVEDAPVASETGDDAEADSLEESIDEPADVETETDTADDESALEADDDSLTAETDSADLDDETAVDNTASSASSDEDDELAGAAESESVTADNGGEDSESVTEDDADESEPDAEDDVVEVADDSLEPVDSETDADSLEADSDLDATVEDSEDDEVTEDDADTTDVEFSAGGFEPATDSLEPADSSTTDDTTATDADDESTGDIVDFSTFGSEIGAAVDESARLEDSDADDAANASADNEWTTPDTAETDSFAPVGSDDAPAFDDEDVDDVSFEPTVDTDDSAAFDQQLEDEDSVPLEADFSVDTDDSDTDFETTDDEAPAFDPVTDTADSNDFDIDDDASFDALEASTNVEADFDSDESVAFDDSASEETSFTDDAGSEDPSDDTLDDSLDSLEQTLESDGTESFEDTFGDDAFTDLESDEFDSIDSALETDDTDGFGDSAAETSDEQSRTAPDSDEPEIVIDEPSLEVPDIEIPDESRTRDTEDDASDSQSVRVDVEQIDDLLTLVEGLVTSRVRLRDAVEADEDRQTLETELDALEDLTGDLQETVMDVRLVPLGTVTNRLPRVVRDISREQDKTVEFNISGEDVELDRTVLDRISDPLMHLVRNAVDHGIEAPDERADTDKPEEGTVEVTATRTRDRVKITVEDDGSGLDPDRLRSEALEAGVIGEEDAAALSDEQVYELVFHPGLSTADEVTDVSGRGVGMDVVKRTVTELDGSVSIDSSPGDGTTVNMLLPVSIAIDEVLFLESNGQEFGIPIDVVHDIESASSIETVDGDAVLPVGNADGFGTESTTGSISSESAPTDHEPTTEYSATVPVVSLDDVLETTAEQSAGTDGSVLVRIRDDVREVAFQCDQVHGQQEVVVKPFEGFMTGIPGLSGATVRGRGAVVNILDVTTL</sequence>
<feature type="compositionally biased region" description="Acidic residues" evidence="13">
    <location>
        <begin position="617"/>
        <end position="687"/>
    </location>
</feature>
<dbReference type="PANTHER" id="PTHR43395:SF10">
    <property type="entry name" value="CHEMOTAXIS PROTEIN CHEA"/>
    <property type="match status" value="1"/>
</dbReference>
<dbReference type="SMART" id="SM00073">
    <property type="entry name" value="HPT"/>
    <property type="match status" value="1"/>
</dbReference>
<dbReference type="SUPFAM" id="SSF47226">
    <property type="entry name" value="Histidine-containing phosphotransfer domain, HPT domain"/>
    <property type="match status" value="1"/>
</dbReference>
<keyword evidence="5 11" id="KW-0597">Phosphoprotein</keyword>
<feature type="compositionally biased region" description="Low complexity" evidence="13">
    <location>
        <begin position="705"/>
        <end position="716"/>
    </location>
</feature>
<organism evidence="17 18">
    <name type="scientific">Natronolimnobius baerhuensis</name>
    <dbReference type="NCBI Taxonomy" id="253108"/>
    <lineage>
        <taxon>Archaea</taxon>
        <taxon>Methanobacteriati</taxon>
        <taxon>Methanobacteriota</taxon>
        <taxon>Stenosarchaea group</taxon>
        <taxon>Halobacteria</taxon>
        <taxon>Halobacteriales</taxon>
        <taxon>Natrialbaceae</taxon>
        <taxon>Natronolimnobius</taxon>
    </lineage>
</organism>
<evidence type="ECO:0000256" key="5">
    <source>
        <dbReference type="ARBA" id="ARBA00022553"/>
    </source>
</evidence>
<keyword evidence="4" id="KW-0145">Chemotaxis</keyword>
<dbReference type="SUPFAM" id="SSF50341">
    <property type="entry name" value="CheW-like"/>
    <property type="match status" value="1"/>
</dbReference>
<dbReference type="Pfam" id="PF02518">
    <property type="entry name" value="HATPase_c"/>
    <property type="match status" value="1"/>
</dbReference>
<evidence type="ECO:0000256" key="2">
    <source>
        <dbReference type="ARBA" id="ARBA00012438"/>
    </source>
</evidence>
<dbReference type="Gene3D" id="3.30.565.10">
    <property type="entry name" value="Histidine kinase-like ATPase, C-terminal domain"/>
    <property type="match status" value="1"/>
</dbReference>
<dbReference type="RefSeq" id="WP_087713837.1">
    <property type="nucleotide sequence ID" value="NZ_MWPH01000001.1"/>
</dbReference>
<keyword evidence="10" id="KW-0902">Two-component regulatory system</keyword>
<dbReference type="InterPro" id="IPR010808">
    <property type="entry name" value="CheA_P2-bd"/>
</dbReference>
<evidence type="ECO:0000259" key="14">
    <source>
        <dbReference type="PROSITE" id="PS50109"/>
    </source>
</evidence>
<dbReference type="InterPro" id="IPR036890">
    <property type="entry name" value="HATPase_C_sf"/>
</dbReference>
<dbReference type="InterPro" id="IPR051315">
    <property type="entry name" value="Bact_Chemotaxis_CheA"/>
</dbReference>
<evidence type="ECO:0000256" key="13">
    <source>
        <dbReference type="SAM" id="MobiDB-lite"/>
    </source>
</evidence>
<feature type="compositionally biased region" description="Acidic residues" evidence="13">
    <location>
        <begin position="370"/>
        <end position="380"/>
    </location>
</feature>
<evidence type="ECO:0000259" key="16">
    <source>
        <dbReference type="PROSITE" id="PS50894"/>
    </source>
</evidence>
<feature type="region of interest" description="Disordered" evidence="13">
    <location>
        <begin position="334"/>
        <end position="380"/>
    </location>
</feature>
<evidence type="ECO:0000256" key="9">
    <source>
        <dbReference type="ARBA" id="ARBA00022840"/>
    </source>
</evidence>
<dbReference type="InterPro" id="IPR005467">
    <property type="entry name" value="His_kinase_dom"/>
</dbReference>
<dbReference type="PROSITE" id="PS50851">
    <property type="entry name" value="CHEW"/>
    <property type="match status" value="1"/>
</dbReference>
<dbReference type="EMBL" id="MWPH01000001">
    <property type="protein sequence ID" value="OVE85623.1"/>
    <property type="molecule type" value="Genomic_DNA"/>
</dbReference>
<feature type="compositionally biased region" description="Low complexity" evidence="13">
    <location>
        <begin position="436"/>
        <end position="448"/>
    </location>
</feature>
<dbReference type="InterPro" id="IPR004105">
    <property type="entry name" value="CheA-like_dim"/>
</dbReference>